<dbReference type="PROSITE" id="PS51450">
    <property type="entry name" value="LRR"/>
    <property type="match status" value="1"/>
</dbReference>
<name>A0ABQ7VAQ0_SOLTU</name>
<comment type="caution">
    <text evidence="7">The sequence shown here is derived from an EMBL/GenBank/DDBJ whole genome shotgun (WGS) entry which is preliminary data.</text>
</comment>
<evidence type="ECO:0000256" key="4">
    <source>
        <dbReference type="ARBA" id="ARBA00022737"/>
    </source>
</evidence>
<evidence type="ECO:0000313" key="7">
    <source>
        <dbReference type="EMBL" id="KAH0761159.1"/>
    </source>
</evidence>
<dbReference type="InterPro" id="IPR001611">
    <property type="entry name" value="Leu-rich_rpt"/>
</dbReference>
<dbReference type="EMBL" id="JAIVGD010000013">
    <property type="protein sequence ID" value="KAH0761159.1"/>
    <property type="molecule type" value="Genomic_DNA"/>
</dbReference>
<evidence type="ECO:0000256" key="3">
    <source>
        <dbReference type="ARBA" id="ARBA00022692"/>
    </source>
</evidence>
<comment type="subcellular location">
    <subcellularLocation>
        <location evidence="1">Membrane</location>
    </subcellularLocation>
</comment>
<dbReference type="Proteomes" id="UP000826656">
    <property type="component" value="Unassembled WGS sequence"/>
</dbReference>
<evidence type="ECO:0000256" key="1">
    <source>
        <dbReference type="ARBA" id="ARBA00004370"/>
    </source>
</evidence>
<sequence>MIPSRVRELQNLQYIDLSNNSYLQLDKLEILEFVFKSSPEGVILSGGVFANSTLQSFLQNKGICKMHILDMPACAIATPGQQSKLKEKKGKCKDAEKVPEMTRQLVSYHKIQQATNSFDRSNLIGEGGSDSMYKDTLSSGTLVDKKVCKRFDTECVCSTGVLRIGCIEKSPT</sequence>
<dbReference type="PANTHER" id="PTHR27008">
    <property type="entry name" value="OS04G0122200 PROTEIN"/>
    <property type="match status" value="1"/>
</dbReference>
<keyword evidence="3" id="KW-0812">Transmembrane</keyword>
<protein>
    <submittedName>
        <fullName evidence="7">Uncharacterized protein</fullName>
    </submittedName>
</protein>
<keyword evidence="5" id="KW-1133">Transmembrane helix</keyword>
<organism evidence="7 8">
    <name type="scientific">Solanum tuberosum</name>
    <name type="common">Potato</name>
    <dbReference type="NCBI Taxonomy" id="4113"/>
    <lineage>
        <taxon>Eukaryota</taxon>
        <taxon>Viridiplantae</taxon>
        <taxon>Streptophyta</taxon>
        <taxon>Embryophyta</taxon>
        <taxon>Tracheophyta</taxon>
        <taxon>Spermatophyta</taxon>
        <taxon>Magnoliopsida</taxon>
        <taxon>eudicotyledons</taxon>
        <taxon>Gunneridae</taxon>
        <taxon>Pentapetalae</taxon>
        <taxon>asterids</taxon>
        <taxon>lamiids</taxon>
        <taxon>Solanales</taxon>
        <taxon>Solanaceae</taxon>
        <taxon>Solanoideae</taxon>
        <taxon>Solaneae</taxon>
        <taxon>Solanum</taxon>
    </lineage>
</organism>
<evidence type="ECO:0000256" key="5">
    <source>
        <dbReference type="ARBA" id="ARBA00022989"/>
    </source>
</evidence>
<evidence type="ECO:0000256" key="6">
    <source>
        <dbReference type="ARBA" id="ARBA00023136"/>
    </source>
</evidence>
<evidence type="ECO:0000256" key="2">
    <source>
        <dbReference type="ARBA" id="ARBA00022614"/>
    </source>
</evidence>
<accession>A0ABQ7VAQ0</accession>
<reference evidence="7 8" key="1">
    <citation type="journal article" date="2021" name="bioRxiv">
        <title>Chromosome-scale and haplotype-resolved genome assembly of a tetraploid potato cultivar.</title>
        <authorList>
            <person name="Sun H."/>
            <person name="Jiao W.-B."/>
            <person name="Krause K."/>
            <person name="Campoy J.A."/>
            <person name="Goel M."/>
            <person name="Folz-Donahue K."/>
            <person name="Kukat C."/>
            <person name="Huettel B."/>
            <person name="Schneeberger K."/>
        </authorList>
    </citation>
    <scope>NUCLEOTIDE SEQUENCE [LARGE SCALE GENOMIC DNA]</scope>
    <source>
        <strain evidence="7">SolTubOtavaFocal</strain>
        <tissue evidence="7">Leaves</tissue>
    </source>
</reference>
<keyword evidence="2" id="KW-0433">Leucine-rich repeat</keyword>
<keyword evidence="6" id="KW-0472">Membrane</keyword>
<evidence type="ECO:0000313" key="8">
    <source>
        <dbReference type="Proteomes" id="UP000826656"/>
    </source>
</evidence>
<proteinExistence type="predicted"/>
<dbReference type="PANTHER" id="PTHR27008:SF564">
    <property type="entry name" value="SERINE-THREONINE_TYROSINE-PROTEIN KINASE CATALYTIC DOMAIN-CONTAINING PROTEIN"/>
    <property type="match status" value="1"/>
</dbReference>
<keyword evidence="8" id="KW-1185">Reference proteome</keyword>
<keyword evidence="4" id="KW-0677">Repeat</keyword>
<dbReference type="InterPro" id="IPR051809">
    <property type="entry name" value="Plant_receptor-like_S/T_kinase"/>
</dbReference>
<gene>
    <name evidence="7" type="ORF">KY290_017232</name>
</gene>
<dbReference type="Gene3D" id="3.30.200.20">
    <property type="entry name" value="Phosphorylase Kinase, domain 1"/>
    <property type="match status" value="1"/>
</dbReference>